<name>X8CPI3_MYCIT</name>
<sequence>MKYSKAASLSPFLIEGAGTESESCRHRSVADSGWLRPRFIGLLGGAATVREK</sequence>
<gene>
    <name evidence="1" type="ORF">I550_0493</name>
</gene>
<evidence type="ECO:0000313" key="1">
    <source>
        <dbReference type="EMBL" id="EUA57368.1"/>
    </source>
</evidence>
<dbReference type="Proteomes" id="UP000020825">
    <property type="component" value="Unassembled WGS sequence"/>
</dbReference>
<evidence type="ECO:0000313" key="2">
    <source>
        <dbReference type="Proteomes" id="UP000020825"/>
    </source>
</evidence>
<proteinExistence type="predicted"/>
<dbReference type="AlphaFoldDB" id="X8CPI3"/>
<reference evidence="1 2" key="1">
    <citation type="submission" date="2013-12" db="EMBL/GenBank/DDBJ databases">
        <authorList>
            <person name="Zelazny A."/>
            <person name="Olivier K."/>
            <person name="Holland S."/>
            <person name="Lenaerts A."/>
            <person name="Ordway D."/>
            <person name="DeGroote M.A."/>
            <person name="Parker T."/>
            <person name="Sizemore C."/>
            <person name="Tallon L.J."/>
            <person name="Sadzewicz L.K."/>
            <person name="Sengamalay N."/>
            <person name="Fraser C.M."/>
            <person name="Hine E."/>
            <person name="Shefchek K.A."/>
            <person name="Das S.P."/>
            <person name="Tettelin H."/>
        </authorList>
    </citation>
    <scope>NUCLEOTIDE SEQUENCE [LARGE SCALE GENOMIC DNA]</scope>
    <source>
        <strain evidence="1 2">1956</strain>
    </source>
</reference>
<dbReference type="EMBL" id="JAOG01000001">
    <property type="protein sequence ID" value="EUA57368.1"/>
    <property type="molecule type" value="Genomic_DNA"/>
</dbReference>
<dbReference type="PATRIC" id="fig|1299331.3.peg.479"/>
<comment type="caution">
    <text evidence="1">The sequence shown here is derived from an EMBL/GenBank/DDBJ whole genome shotgun (WGS) entry which is preliminary data.</text>
</comment>
<organism evidence="1 2">
    <name type="scientific">Mycobacterium intracellulare 1956</name>
    <dbReference type="NCBI Taxonomy" id="1299331"/>
    <lineage>
        <taxon>Bacteria</taxon>
        <taxon>Bacillati</taxon>
        <taxon>Actinomycetota</taxon>
        <taxon>Actinomycetes</taxon>
        <taxon>Mycobacteriales</taxon>
        <taxon>Mycobacteriaceae</taxon>
        <taxon>Mycobacterium</taxon>
        <taxon>Mycobacterium avium complex (MAC)</taxon>
    </lineage>
</organism>
<protein>
    <submittedName>
        <fullName evidence="1">Uncharacterized protein</fullName>
    </submittedName>
</protein>
<accession>X8CPI3</accession>